<comment type="subcellular location">
    <subcellularLocation>
        <location evidence="2">Membrane</location>
        <topology evidence="2">Multi-pass membrane protein</topology>
    </subcellularLocation>
</comment>
<keyword evidence="4" id="KW-0479">Metal-binding</keyword>
<evidence type="ECO:0000313" key="14">
    <source>
        <dbReference type="Proteomes" id="UP000815325"/>
    </source>
</evidence>
<keyword evidence="7" id="KW-0408">Iron</keyword>
<feature type="transmembrane region" description="Helical" evidence="12">
    <location>
        <begin position="100"/>
        <end position="119"/>
    </location>
</feature>
<reference evidence="13" key="1">
    <citation type="submission" date="2017-08" db="EMBL/GenBank/DDBJ databases">
        <authorList>
            <person name="Polle J.E."/>
            <person name="Barry K."/>
            <person name="Cushman J."/>
            <person name="Schmutz J."/>
            <person name="Tran D."/>
            <person name="Hathwaick L.T."/>
            <person name="Yim W.C."/>
            <person name="Jenkins J."/>
            <person name="Mckie-Krisberg Z.M."/>
            <person name="Prochnik S."/>
            <person name="Lindquist E."/>
            <person name="Dockter R.B."/>
            <person name="Adam C."/>
            <person name="Molina H."/>
            <person name="Bunkerborg J."/>
            <person name="Jin E."/>
            <person name="Buchheim M."/>
            <person name="Magnuson J."/>
        </authorList>
    </citation>
    <scope>NUCLEOTIDE SEQUENCE</scope>
    <source>
        <strain evidence="13">CCAP 19/18</strain>
    </source>
</reference>
<evidence type="ECO:0000256" key="11">
    <source>
        <dbReference type="ARBA" id="ARBA00048044"/>
    </source>
</evidence>
<evidence type="ECO:0000256" key="12">
    <source>
        <dbReference type="SAM" id="Phobius"/>
    </source>
</evidence>
<evidence type="ECO:0000256" key="1">
    <source>
        <dbReference type="ARBA" id="ARBA00001970"/>
    </source>
</evidence>
<comment type="catalytic activity">
    <reaction evidence="11">
        <text>Fe(II)-heme o + 2 A + H2O = Fe(II)-heme a + 2 AH2</text>
        <dbReference type="Rhea" id="RHEA:63388"/>
        <dbReference type="ChEBI" id="CHEBI:13193"/>
        <dbReference type="ChEBI" id="CHEBI:15377"/>
        <dbReference type="ChEBI" id="CHEBI:17499"/>
        <dbReference type="ChEBI" id="CHEBI:60530"/>
        <dbReference type="ChEBI" id="CHEBI:61715"/>
        <dbReference type="EC" id="1.17.99.9"/>
    </reaction>
    <physiologicalReaction direction="left-to-right" evidence="11">
        <dbReference type="Rhea" id="RHEA:63389"/>
    </physiologicalReaction>
</comment>
<evidence type="ECO:0000256" key="3">
    <source>
        <dbReference type="ARBA" id="ARBA00022692"/>
    </source>
</evidence>
<dbReference type="PANTHER" id="PTHR23289:SF2">
    <property type="entry name" value="CYTOCHROME C OXIDASE ASSEMBLY PROTEIN COX15 HOMOLOG"/>
    <property type="match status" value="1"/>
</dbReference>
<evidence type="ECO:0000256" key="2">
    <source>
        <dbReference type="ARBA" id="ARBA00004141"/>
    </source>
</evidence>
<evidence type="ECO:0000256" key="7">
    <source>
        <dbReference type="ARBA" id="ARBA00023004"/>
    </source>
</evidence>
<protein>
    <submittedName>
        <fullName evidence="13">Uncharacterized protein</fullName>
    </submittedName>
</protein>
<dbReference type="InterPro" id="IPR023754">
    <property type="entry name" value="HemeA_Synthase_type2"/>
</dbReference>
<evidence type="ECO:0000256" key="10">
    <source>
        <dbReference type="ARBA" id="ARBA00044501"/>
    </source>
</evidence>
<evidence type="ECO:0000256" key="6">
    <source>
        <dbReference type="ARBA" id="ARBA00023002"/>
    </source>
</evidence>
<comment type="pathway">
    <text evidence="10">Porphyrin-containing compound metabolism; heme A biosynthesis; heme A from heme O: step 1/1.</text>
</comment>
<keyword evidence="8" id="KW-0350">Heme biosynthesis</keyword>
<sequence length="123" mass="12843">MQFDHRVLAGLTACGVGALWAFLRLSPSVAAIPHRAKMAMDLVAAITVAQVSLGVWTLLEMVPPHLGSAHQANALNLFTAVLWTLHALRPSMPGPRAASLSRFVTPAAITGVLGIGVAVTTNN</sequence>
<keyword evidence="5 12" id="KW-1133">Transmembrane helix</keyword>
<name>A0ABQ7H8K6_DUNSA</name>
<gene>
    <name evidence="13" type="ORF">DUNSADRAFT_1618</name>
</gene>
<evidence type="ECO:0000256" key="8">
    <source>
        <dbReference type="ARBA" id="ARBA00023133"/>
    </source>
</evidence>
<proteinExistence type="predicted"/>
<feature type="transmembrane region" description="Helical" evidence="12">
    <location>
        <begin position="6"/>
        <end position="26"/>
    </location>
</feature>
<evidence type="ECO:0000313" key="13">
    <source>
        <dbReference type="EMBL" id="KAF5843191.1"/>
    </source>
</evidence>
<keyword evidence="9 12" id="KW-0472">Membrane</keyword>
<evidence type="ECO:0000256" key="5">
    <source>
        <dbReference type="ARBA" id="ARBA00022989"/>
    </source>
</evidence>
<dbReference type="EMBL" id="MU069447">
    <property type="protein sequence ID" value="KAF5843191.1"/>
    <property type="molecule type" value="Genomic_DNA"/>
</dbReference>
<dbReference type="Pfam" id="PF02628">
    <property type="entry name" value="COX15-CtaA"/>
    <property type="match status" value="1"/>
</dbReference>
<comment type="caution">
    <text evidence="13">The sequence shown here is derived from an EMBL/GenBank/DDBJ whole genome shotgun (WGS) entry which is preliminary data.</text>
</comment>
<keyword evidence="3 12" id="KW-0812">Transmembrane</keyword>
<accession>A0ABQ7H8K6</accession>
<organism evidence="13 14">
    <name type="scientific">Dunaliella salina</name>
    <name type="common">Green alga</name>
    <name type="synonym">Protococcus salinus</name>
    <dbReference type="NCBI Taxonomy" id="3046"/>
    <lineage>
        <taxon>Eukaryota</taxon>
        <taxon>Viridiplantae</taxon>
        <taxon>Chlorophyta</taxon>
        <taxon>core chlorophytes</taxon>
        <taxon>Chlorophyceae</taxon>
        <taxon>CS clade</taxon>
        <taxon>Chlamydomonadales</taxon>
        <taxon>Dunaliellaceae</taxon>
        <taxon>Dunaliella</taxon>
    </lineage>
</organism>
<dbReference type="PANTHER" id="PTHR23289">
    <property type="entry name" value="CYTOCHROME C OXIDASE ASSEMBLY PROTEIN COX15"/>
    <property type="match status" value="1"/>
</dbReference>
<keyword evidence="14" id="KW-1185">Reference proteome</keyword>
<feature type="transmembrane region" description="Helical" evidence="12">
    <location>
        <begin position="71"/>
        <end position="88"/>
    </location>
</feature>
<feature type="transmembrane region" description="Helical" evidence="12">
    <location>
        <begin position="38"/>
        <end position="59"/>
    </location>
</feature>
<evidence type="ECO:0000256" key="4">
    <source>
        <dbReference type="ARBA" id="ARBA00022723"/>
    </source>
</evidence>
<dbReference type="Proteomes" id="UP000815325">
    <property type="component" value="Unassembled WGS sequence"/>
</dbReference>
<dbReference type="InterPro" id="IPR003780">
    <property type="entry name" value="COX15/CtaA_fam"/>
</dbReference>
<comment type="cofactor">
    <cofactor evidence="1">
        <name>heme b</name>
        <dbReference type="ChEBI" id="CHEBI:60344"/>
    </cofactor>
</comment>
<keyword evidence="6" id="KW-0560">Oxidoreductase</keyword>
<evidence type="ECO:0000256" key="9">
    <source>
        <dbReference type="ARBA" id="ARBA00023136"/>
    </source>
</evidence>